<keyword evidence="2" id="KW-0812">Transmembrane</keyword>
<keyword evidence="2" id="KW-0472">Membrane</keyword>
<dbReference type="Proteomes" id="UP001168821">
    <property type="component" value="Unassembled WGS sequence"/>
</dbReference>
<feature type="region of interest" description="Disordered" evidence="1">
    <location>
        <begin position="273"/>
        <end position="297"/>
    </location>
</feature>
<sequence length="297" mass="33643">MPTVNQQWVPIIWPVKDNAKLYNLTWQQPRNNSNPIHIWWVSHDTNTVNNISTTMTSVLLPMNCGERQTINLKQYDPIRAFVEQSQTLVYQPRCSLTQNFNELEQYNDILIIVFGLIIINILLFCMINLYRGAPQHKNPSSGDAQSTPTTPTSLEVSSTSPEGFTSLARTPSNITWRSNYKENPLYMANNETAAGYDTPRPATKVRGEAINNEHQTARVYEAIEQITCIQTSPSPTNTTERQTIETPPRPHTYSNVHIYQGVTPRKTVVIELPTTTTLDQESETNNPELSPSNQNDP</sequence>
<proteinExistence type="predicted"/>
<evidence type="ECO:0000313" key="4">
    <source>
        <dbReference type="Proteomes" id="UP001168821"/>
    </source>
</evidence>
<protein>
    <submittedName>
        <fullName evidence="3">Uncharacterized protein</fullName>
    </submittedName>
</protein>
<evidence type="ECO:0000313" key="3">
    <source>
        <dbReference type="EMBL" id="KAJ3651678.1"/>
    </source>
</evidence>
<organism evidence="3 4">
    <name type="scientific">Zophobas morio</name>
    <dbReference type="NCBI Taxonomy" id="2755281"/>
    <lineage>
        <taxon>Eukaryota</taxon>
        <taxon>Metazoa</taxon>
        <taxon>Ecdysozoa</taxon>
        <taxon>Arthropoda</taxon>
        <taxon>Hexapoda</taxon>
        <taxon>Insecta</taxon>
        <taxon>Pterygota</taxon>
        <taxon>Neoptera</taxon>
        <taxon>Endopterygota</taxon>
        <taxon>Coleoptera</taxon>
        <taxon>Polyphaga</taxon>
        <taxon>Cucujiformia</taxon>
        <taxon>Tenebrionidae</taxon>
        <taxon>Zophobas</taxon>
    </lineage>
</organism>
<evidence type="ECO:0000256" key="1">
    <source>
        <dbReference type="SAM" id="MobiDB-lite"/>
    </source>
</evidence>
<reference evidence="3" key="1">
    <citation type="journal article" date="2023" name="G3 (Bethesda)">
        <title>Whole genome assemblies of Zophobas morio and Tenebrio molitor.</title>
        <authorList>
            <person name="Kaur S."/>
            <person name="Stinson S.A."/>
            <person name="diCenzo G.C."/>
        </authorList>
    </citation>
    <scope>NUCLEOTIDE SEQUENCE</scope>
    <source>
        <strain evidence="3">QUZm001</strain>
    </source>
</reference>
<keyword evidence="2" id="KW-1133">Transmembrane helix</keyword>
<dbReference type="EMBL" id="JALNTZ010000005">
    <property type="protein sequence ID" value="KAJ3651678.1"/>
    <property type="molecule type" value="Genomic_DNA"/>
</dbReference>
<name>A0AA38IA09_9CUCU</name>
<feature type="transmembrane region" description="Helical" evidence="2">
    <location>
        <begin position="109"/>
        <end position="130"/>
    </location>
</feature>
<feature type="region of interest" description="Disordered" evidence="1">
    <location>
        <begin position="231"/>
        <end position="253"/>
    </location>
</feature>
<dbReference type="AlphaFoldDB" id="A0AA38IA09"/>
<feature type="region of interest" description="Disordered" evidence="1">
    <location>
        <begin position="136"/>
        <end position="169"/>
    </location>
</feature>
<keyword evidence="4" id="KW-1185">Reference proteome</keyword>
<evidence type="ECO:0000256" key="2">
    <source>
        <dbReference type="SAM" id="Phobius"/>
    </source>
</evidence>
<gene>
    <name evidence="3" type="ORF">Zmor_017702</name>
</gene>
<feature type="compositionally biased region" description="Polar residues" evidence="1">
    <location>
        <begin position="137"/>
        <end position="169"/>
    </location>
</feature>
<accession>A0AA38IA09</accession>
<feature type="compositionally biased region" description="Polar residues" evidence="1">
    <location>
        <begin position="231"/>
        <end position="245"/>
    </location>
</feature>
<comment type="caution">
    <text evidence="3">The sequence shown here is derived from an EMBL/GenBank/DDBJ whole genome shotgun (WGS) entry which is preliminary data.</text>
</comment>